<protein>
    <recommendedName>
        <fullName evidence="5">DUF4064 domain-containing protein</fullName>
    </recommendedName>
</protein>
<keyword evidence="4" id="KW-1185">Reference proteome</keyword>
<evidence type="ECO:0008006" key="5">
    <source>
        <dbReference type="Google" id="ProtNLM"/>
    </source>
</evidence>
<keyword evidence="2" id="KW-1133">Transmembrane helix</keyword>
<organism evidence="3 4">
    <name type="scientific">Nesterenkonia sedimenti</name>
    <dbReference type="NCBI Taxonomy" id="1463632"/>
    <lineage>
        <taxon>Bacteria</taxon>
        <taxon>Bacillati</taxon>
        <taxon>Actinomycetota</taxon>
        <taxon>Actinomycetes</taxon>
        <taxon>Micrococcales</taxon>
        <taxon>Micrococcaceae</taxon>
        <taxon>Nesterenkonia</taxon>
    </lineage>
</organism>
<feature type="transmembrane region" description="Helical" evidence="2">
    <location>
        <begin position="240"/>
        <end position="260"/>
    </location>
</feature>
<dbReference type="AlphaFoldDB" id="A0A7X8TL46"/>
<keyword evidence="2" id="KW-0812">Transmembrane</keyword>
<feature type="transmembrane region" description="Helical" evidence="2">
    <location>
        <begin position="182"/>
        <end position="204"/>
    </location>
</feature>
<feature type="compositionally biased region" description="Low complexity" evidence="1">
    <location>
        <begin position="59"/>
        <end position="76"/>
    </location>
</feature>
<keyword evidence="2" id="KW-0472">Membrane</keyword>
<evidence type="ECO:0000313" key="4">
    <source>
        <dbReference type="Proteomes" id="UP000523139"/>
    </source>
</evidence>
<dbReference type="EMBL" id="JABAHY010000006">
    <property type="protein sequence ID" value="NLS10003.1"/>
    <property type="molecule type" value="Genomic_DNA"/>
</dbReference>
<sequence length="281" mass="30437">MSTSGHDDATSAPDERPRPRYGAYAPKPTGEETAKESAADSAERENTEERAEQPAEQRSPAASPWASPEPAKSSEAQVASPYGTPTEEELRAAEGGPAPFPQGSGEQPAQTPPSRPGSLYATLILLLVAGLTSLAWGIYVFATLPGQHPDEVLSPYMQESMLAATQNDPQLSDMTQAEILEFTVITFALVALIWSIILLGLYITMAFLGSMAGTPGRVLATIWSGLSLFFLLLGHNGTSYALIFLVVLLSAAAIVAMWLPPSNHFVRHRRWWKEARRRRGY</sequence>
<dbReference type="Proteomes" id="UP000523139">
    <property type="component" value="Unassembled WGS sequence"/>
</dbReference>
<proteinExistence type="predicted"/>
<evidence type="ECO:0000256" key="1">
    <source>
        <dbReference type="SAM" id="MobiDB-lite"/>
    </source>
</evidence>
<reference evidence="3 4" key="1">
    <citation type="submission" date="2020-04" db="EMBL/GenBank/DDBJ databases">
        <title>Nesterenkonia sp. nov., isolated from marine sediment.</title>
        <authorList>
            <person name="Zhang G."/>
        </authorList>
    </citation>
    <scope>NUCLEOTIDE SEQUENCE [LARGE SCALE GENOMIC DNA]</scope>
    <source>
        <strain evidence="3 4">MY13</strain>
    </source>
</reference>
<comment type="caution">
    <text evidence="3">The sequence shown here is derived from an EMBL/GenBank/DDBJ whole genome shotgun (WGS) entry which is preliminary data.</text>
</comment>
<name>A0A7X8TL46_9MICC</name>
<feature type="transmembrane region" description="Helical" evidence="2">
    <location>
        <begin position="119"/>
        <end position="142"/>
    </location>
</feature>
<feature type="compositionally biased region" description="Basic and acidic residues" evidence="1">
    <location>
        <begin position="29"/>
        <end position="55"/>
    </location>
</feature>
<evidence type="ECO:0000256" key="2">
    <source>
        <dbReference type="SAM" id="Phobius"/>
    </source>
</evidence>
<dbReference type="RefSeq" id="WP_168887482.1">
    <property type="nucleotide sequence ID" value="NZ_JABAHY010000006.1"/>
</dbReference>
<accession>A0A7X8TL46</accession>
<feature type="compositionally biased region" description="Basic and acidic residues" evidence="1">
    <location>
        <begin position="1"/>
        <end position="18"/>
    </location>
</feature>
<feature type="transmembrane region" description="Helical" evidence="2">
    <location>
        <begin position="216"/>
        <end position="234"/>
    </location>
</feature>
<evidence type="ECO:0000313" key="3">
    <source>
        <dbReference type="EMBL" id="NLS10003.1"/>
    </source>
</evidence>
<gene>
    <name evidence="3" type="ORF">HGQ17_08325</name>
</gene>
<feature type="region of interest" description="Disordered" evidence="1">
    <location>
        <begin position="1"/>
        <end position="115"/>
    </location>
</feature>